<evidence type="ECO:0000313" key="1">
    <source>
        <dbReference type="EMBL" id="KAB7507053.1"/>
    </source>
</evidence>
<name>A0A5N5TLK1_9CRUS</name>
<reference evidence="1 2" key="1">
    <citation type="journal article" date="2019" name="PLoS Biol.">
        <title>Sex chromosomes control vertical transmission of feminizing Wolbachia symbionts in an isopod.</title>
        <authorList>
            <person name="Becking T."/>
            <person name="Chebbi M.A."/>
            <person name="Giraud I."/>
            <person name="Moumen B."/>
            <person name="Laverre T."/>
            <person name="Caubet Y."/>
            <person name="Peccoud J."/>
            <person name="Gilbert C."/>
            <person name="Cordaux R."/>
        </authorList>
    </citation>
    <scope>NUCLEOTIDE SEQUENCE [LARGE SCALE GENOMIC DNA]</scope>
    <source>
        <strain evidence="1">ANa2</strain>
        <tissue evidence="1">Whole body excluding digestive tract and cuticle</tissue>
    </source>
</reference>
<dbReference type="EMBL" id="SEYY01000528">
    <property type="protein sequence ID" value="KAB7507053.1"/>
    <property type="molecule type" value="Genomic_DNA"/>
</dbReference>
<evidence type="ECO:0000313" key="2">
    <source>
        <dbReference type="Proteomes" id="UP000326759"/>
    </source>
</evidence>
<organism evidence="1 2">
    <name type="scientific">Armadillidium nasatum</name>
    <dbReference type="NCBI Taxonomy" id="96803"/>
    <lineage>
        <taxon>Eukaryota</taxon>
        <taxon>Metazoa</taxon>
        <taxon>Ecdysozoa</taxon>
        <taxon>Arthropoda</taxon>
        <taxon>Crustacea</taxon>
        <taxon>Multicrustacea</taxon>
        <taxon>Malacostraca</taxon>
        <taxon>Eumalacostraca</taxon>
        <taxon>Peracarida</taxon>
        <taxon>Isopoda</taxon>
        <taxon>Oniscidea</taxon>
        <taxon>Crinocheta</taxon>
        <taxon>Armadillidiidae</taxon>
        <taxon>Armadillidium</taxon>
    </lineage>
</organism>
<protein>
    <submittedName>
        <fullName evidence="1">Uncharacterized protein</fullName>
    </submittedName>
</protein>
<keyword evidence="2" id="KW-1185">Reference proteome</keyword>
<dbReference type="Proteomes" id="UP000326759">
    <property type="component" value="Unassembled WGS sequence"/>
</dbReference>
<gene>
    <name evidence="1" type="ORF">Anas_02026</name>
</gene>
<proteinExistence type="predicted"/>
<accession>A0A5N5TLK1</accession>
<comment type="caution">
    <text evidence="1">The sequence shown here is derived from an EMBL/GenBank/DDBJ whole genome shotgun (WGS) entry which is preliminary data.</text>
</comment>
<feature type="non-terminal residue" evidence="1">
    <location>
        <position position="89"/>
    </location>
</feature>
<dbReference type="AlphaFoldDB" id="A0A5N5TLK1"/>
<sequence>MSMYRLSTNTRRFQKFCFRCSRGIEEQNLKTLRMLTRPNVRKPEKSAMALVTNQAKSVPKWPFQLIRDSLLKSVALLGITQKRLRYLSI</sequence>